<evidence type="ECO:0000256" key="2">
    <source>
        <dbReference type="SAM" id="MobiDB-lite"/>
    </source>
</evidence>
<dbReference type="GO" id="GO:0005634">
    <property type="term" value="C:nucleus"/>
    <property type="evidence" value="ECO:0007669"/>
    <property type="project" value="TreeGrafter"/>
</dbReference>
<accession>A0A0L0DDR8</accession>
<keyword evidence="4" id="KW-1185">Reference proteome</keyword>
<dbReference type="Proteomes" id="UP000054408">
    <property type="component" value="Unassembled WGS sequence"/>
</dbReference>
<dbReference type="PANTHER" id="PTHR13261">
    <property type="entry name" value="BRCA2 AND CDKN1A INTERACTING PROTEIN"/>
    <property type="match status" value="1"/>
</dbReference>
<dbReference type="Pfam" id="PF13862">
    <property type="entry name" value="BCCIP"/>
    <property type="match status" value="1"/>
</dbReference>
<dbReference type="EMBL" id="GL349455">
    <property type="protein sequence ID" value="KNC49453.1"/>
    <property type="molecule type" value="Genomic_DNA"/>
</dbReference>
<dbReference type="AlphaFoldDB" id="A0A0L0DDR8"/>
<dbReference type="eggNOG" id="KOG3034">
    <property type="taxonomic scope" value="Eukaryota"/>
</dbReference>
<evidence type="ECO:0000313" key="3">
    <source>
        <dbReference type="EMBL" id="KNC49453.1"/>
    </source>
</evidence>
<organism evidence="3 4">
    <name type="scientific">Thecamonas trahens ATCC 50062</name>
    <dbReference type="NCBI Taxonomy" id="461836"/>
    <lineage>
        <taxon>Eukaryota</taxon>
        <taxon>Apusozoa</taxon>
        <taxon>Apusomonadida</taxon>
        <taxon>Apusomonadidae</taxon>
        <taxon>Thecamonas</taxon>
    </lineage>
</organism>
<proteinExistence type="inferred from homology"/>
<evidence type="ECO:0000313" key="4">
    <source>
        <dbReference type="Proteomes" id="UP000054408"/>
    </source>
</evidence>
<dbReference type="PANTHER" id="PTHR13261:SF0">
    <property type="entry name" value="BRCA2 AND CDKN1A-INTERACTING PROTEIN"/>
    <property type="match status" value="1"/>
</dbReference>
<sequence>MSATTSESRKRKVEDSDSGAESGSDSGSEELDIVDVDFDFCDPSAGDFWAVKLSLAHYIEAEEYDAGSVADLVCAQHGIGSVVKANGQVVGYISAVNLHQDGVPGLESIKAYLKRKAIGANAGNKTLHKVLDNTEMPAGLILNYRLPNAPDQLATPLHASLFQELAEVSLEEPEFGFDNYILLTRSYRTRTAAATLDPDAPRAKRKKPSTTGDIQPFYVEEELYFKHATARYDFEVLDDSVEGKLTLDAVVDVVGHILIIPADAIGALVAEMDALVSEALEAQVEDF</sequence>
<evidence type="ECO:0000256" key="1">
    <source>
        <dbReference type="ARBA" id="ARBA00006781"/>
    </source>
</evidence>
<dbReference type="GeneID" id="25564875"/>
<dbReference type="OrthoDB" id="27543at2759"/>
<comment type="similarity">
    <text evidence="1">Belongs to the BCP1 family.</text>
</comment>
<name>A0A0L0DDR8_THETB</name>
<dbReference type="InterPro" id="IPR025602">
    <property type="entry name" value="BCP1_family"/>
</dbReference>
<protein>
    <submittedName>
        <fullName evidence="3">BCP1 protein</fullName>
    </submittedName>
</protein>
<gene>
    <name evidence="3" type="ORF">AMSG_05460</name>
</gene>
<feature type="region of interest" description="Disordered" evidence="2">
    <location>
        <begin position="1"/>
        <end position="28"/>
    </location>
</feature>
<reference evidence="3 4" key="1">
    <citation type="submission" date="2010-05" db="EMBL/GenBank/DDBJ databases">
        <title>The Genome Sequence of Thecamonas trahens ATCC 50062.</title>
        <authorList>
            <consortium name="The Broad Institute Genome Sequencing Platform"/>
            <person name="Russ C."/>
            <person name="Cuomo C."/>
            <person name="Shea T."/>
            <person name="Young S.K."/>
            <person name="Zeng Q."/>
            <person name="Koehrsen M."/>
            <person name="Haas B."/>
            <person name="Borodovsky M."/>
            <person name="Guigo R."/>
            <person name="Alvarado L."/>
            <person name="Berlin A."/>
            <person name="Bochicchio J."/>
            <person name="Borenstein D."/>
            <person name="Chapman S."/>
            <person name="Chen Z."/>
            <person name="Freedman E."/>
            <person name="Gellesch M."/>
            <person name="Goldberg J."/>
            <person name="Griggs A."/>
            <person name="Gujja S."/>
            <person name="Heilman E."/>
            <person name="Heiman D."/>
            <person name="Hepburn T."/>
            <person name="Howarth C."/>
            <person name="Jen D."/>
            <person name="Larson L."/>
            <person name="Mehta T."/>
            <person name="Park D."/>
            <person name="Pearson M."/>
            <person name="Roberts A."/>
            <person name="Saif S."/>
            <person name="Shenoy N."/>
            <person name="Sisk P."/>
            <person name="Stolte C."/>
            <person name="Sykes S."/>
            <person name="Thomson T."/>
            <person name="Walk T."/>
            <person name="White J."/>
            <person name="Yandava C."/>
            <person name="Burger G."/>
            <person name="Gray M.W."/>
            <person name="Holland P.W.H."/>
            <person name="King N."/>
            <person name="Lang F.B.F."/>
            <person name="Roger A.J."/>
            <person name="Ruiz-Trillo I."/>
            <person name="Lander E."/>
            <person name="Nusbaum C."/>
        </authorList>
    </citation>
    <scope>NUCLEOTIDE SEQUENCE [LARGE SCALE GENOMIC DNA]</scope>
    <source>
        <strain evidence="3 4">ATCC 50062</strain>
    </source>
</reference>
<dbReference type="STRING" id="461836.A0A0L0DDR8"/>
<dbReference type="RefSeq" id="XP_013757873.1">
    <property type="nucleotide sequence ID" value="XM_013902419.1"/>
</dbReference>